<evidence type="ECO:0000313" key="23">
    <source>
        <dbReference type="Ensembl" id="ENSLACP00000015011.1"/>
    </source>
</evidence>
<keyword evidence="4 17" id="KW-0245">EGF-like domain</keyword>
<evidence type="ECO:0000256" key="13">
    <source>
        <dbReference type="ARBA" id="ARBA00023202"/>
    </source>
</evidence>
<keyword evidence="9 14" id="KW-0378">Hydrolase</keyword>
<dbReference type="PRINTS" id="PR00018">
    <property type="entry name" value="KRINGLE"/>
</dbReference>
<evidence type="ECO:0000256" key="1">
    <source>
        <dbReference type="ARBA" id="ARBA00001538"/>
    </source>
</evidence>
<feature type="disulfide bond" evidence="16">
    <location>
        <begin position="499"/>
        <end position="527"/>
    </location>
</feature>
<dbReference type="Pfam" id="PF00008">
    <property type="entry name" value="EGF"/>
    <property type="match status" value="1"/>
</dbReference>
<comment type="similarity">
    <text evidence="14">Belongs to the peptidase S1 family.</text>
</comment>
<evidence type="ECO:0000256" key="12">
    <source>
        <dbReference type="ARBA" id="ARBA00023180"/>
    </source>
</evidence>
<feature type="disulfide bond" evidence="16">
    <location>
        <begin position="344"/>
        <end position="415"/>
    </location>
</feature>
<dbReference type="GO" id="GO:0014909">
    <property type="term" value="P:smooth muscle cell migration"/>
    <property type="evidence" value="ECO:0007669"/>
    <property type="project" value="TreeGrafter"/>
</dbReference>
<dbReference type="SMART" id="SM00181">
    <property type="entry name" value="EGF"/>
    <property type="match status" value="1"/>
</dbReference>
<dbReference type="GO" id="GO:1901701">
    <property type="term" value="P:cellular response to oxygen-containing compound"/>
    <property type="evidence" value="ECO:0007669"/>
    <property type="project" value="UniProtKB-ARBA"/>
</dbReference>
<feature type="domain" description="Peptidase S1" evidence="22">
    <location>
        <begin position="305"/>
        <end position="551"/>
    </location>
</feature>
<feature type="disulfide bond" evidence="16">
    <location>
        <begin position="172"/>
        <end position="196"/>
    </location>
</feature>
<dbReference type="KEGG" id="lcm:102346134"/>
<dbReference type="InterPro" id="IPR000083">
    <property type="entry name" value="Fibronectin_type1"/>
</dbReference>
<feature type="disulfide bond" evidence="16">
    <location>
        <begin position="230"/>
        <end position="272"/>
    </location>
</feature>
<dbReference type="PROSITE" id="PS01253">
    <property type="entry name" value="FN1_1"/>
    <property type="match status" value="1"/>
</dbReference>
<evidence type="ECO:0000259" key="21">
    <source>
        <dbReference type="PROSITE" id="PS50070"/>
    </source>
</evidence>
<evidence type="ECO:0000256" key="10">
    <source>
        <dbReference type="ARBA" id="ARBA00022825"/>
    </source>
</evidence>
<feature type="disulfide bond" evidence="16">
    <location>
        <begin position="62"/>
        <end position="71"/>
    </location>
</feature>
<evidence type="ECO:0000256" key="9">
    <source>
        <dbReference type="ARBA" id="ARBA00022801"/>
    </source>
</evidence>
<dbReference type="PRINTS" id="PR00722">
    <property type="entry name" value="CHYMOTRYPSIN"/>
</dbReference>
<comment type="caution">
    <text evidence="17">Lacks conserved residue(s) required for the propagation of feature annotation.</text>
</comment>
<evidence type="ECO:0000256" key="7">
    <source>
        <dbReference type="ARBA" id="ARBA00022729"/>
    </source>
</evidence>
<dbReference type="MEROPS" id="S01.232"/>
<evidence type="ECO:0000256" key="19">
    <source>
        <dbReference type="SAM" id="SignalP"/>
    </source>
</evidence>
<evidence type="ECO:0000313" key="24">
    <source>
        <dbReference type="Proteomes" id="UP000008672"/>
    </source>
</evidence>
<dbReference type="PROSITE" id="PS01186">
    <property type="entry name" value="EGF_2"/>
    <property type="match status" value="1"/>
</dbReference>
<keyword evidence="8" id="KW-0677">Repeat</keyword>
<dbReference type="PROSITE" id="PS00022">
    <property type="entry name" value="EGF_1"/>
    <property type="match status" value="1"/>
</dbReference>
<protein>
    <recommendedName>
        <fullName evidence="14">Plasminogen activator</fullName>
        <ecNumber evidence="14">3.4.21.68</ecNumber>
    </recommendedName>
</protein>
<name>H3AZE0_LATCH</name>
<evidence type="ECO:0000256" key="17">
    <source>
        <dbReference type="PROSITE-ProRule" id="PRU00076"/>
    </source>
</evidence>
<dbReference type="Proteomes" id="UP000008672">
    <property type="component" value="Unassembled WGS sequence"/>
</dbReference>
<evidence type="ECO:0000256" key="8">
    <source>
        <dbReference type="ARBA" id="ARBA00022737"/>
    </source>
</evidence>
<dbReference type="HOGENOM" id="CLU_006842_18_4_1"/>
<feature type="disulfide bond" description="Interchain (between A and B chains)" evidence="16">
    <location>
        <begin position="293"/>
        <end position="426"/>
    </location>
</feature>
<dbReference type="InterPro" id="IPR000742">
    <property type="entry name" value="EGF"/>
</dbReference>
<dbReference type="EMBL" id="AFYH01135640">
    <property type="status" value="NOT_ANNOTATED_CDS"/>
    <property type="molecule type" value="Genomic_DNA"/>
</dbReference>
<dbReference type="InterPro" id="IPR009003">
    <property type="entry name" value="Peptidase_S1_PA"/>
</dbReference>
<comment type="subcellular location">
    <subcellularLocation>
        <location evidence="2 14">Secreted</location>
    </subcellularLocation>
</comment>
<reference evidence="23" key="3">
    <citation type="submission" date="2025-09" db="UniProtKB">
        <authorList>
            <consortium name="Ensembl"/>
        </authorList>
    </citation>
    <scope>IDENTIFICATION</scope>
</reference>
<dbReference type="AlphaFoldDB" id="H3AZE0"/>
<feature type="disulfide bond" evidence="16">
    <location>
        <begin position="36"/>
        <end position="64"/>
    </location>
</feature>
<dbReference type="GO" id="GO:0004252">
    <property type="term" value="F:serine-type endopeptidase activity"/>
    <property type="evidence" value="ECO:0007669"/>
    <property type="project" value="UniProtKB-UniRule"/>
</dbReference>
<feature type="domain" description="EGF-like" evidence="20">
    <location>
        <begin position="75"/>
        <end position="113"/>
    </location>
</feature>
<dbReference type="PROSITE" id="PS50240">
    <property type="entry name" value="TRYPSIN_DOM"/>
    <property type="match status" value="1"/>
</dbReference>
<keyword evidence="6 14" id="KW-0645">Protease</keyword>
<keyword evidence="11 16" id="KW-1015">Disulfide bond</keyword>
<feature type="disulfide bond" evidence="16 17">
    <location>
        <begin position="84"/>
        <end position="101"/>
    </location>
</feature>
<dbReference type="GO" id="GO:0005615">
    <property type="term" value="C:extracellular space"/>
    <property type="evidence" value="ECO:0007669"/>
    <property type="project" value="TreeGrafter"/>
</dbReference>
<dbReference type="PROSITE" id="PS00021">
    <property type="entry name" value="KRINGLE_1"/>
    <property type="match status" value="2"/>
</dbReference>
<keyword evidence="7 19" id="KW-0732">Signal</keyword>
<dbReference type="Pfam" id="PF00089">
    <property type="entry name" value="Trypsin"/>
    <property type="match status" value="1"/>
</dbReference>
<comment type="catalytic activity">
    <reaction evidence="1 14">
        <text>Specific cleavage of Arg-|-Val bond in plasminogen to form plasmin.</text>
        <dbReference type="EC" id="3.4.21.68"/>
    </reaction>
</comment>
<evidence type="ECO:0000256" key="16">
    <source>
        <dbReference type="PIRSR" id="PIRSR001145-3"/>
    </source>
</evidence>
<evidence type="ECO:0000256" key="18">
    <source>
        <dbReference type="PROSITE-ProRule" id="PRU00121"/>
    </source>
</evidence>
<dbReference type="PANTHER" id="PTHR24264">
    <property type="entry name" value="TRYPSIN-RELATED"/>
    <property type="match status" value="1"/>
</dbReference>
<dbReference type="Gene3D" id="2.40.20.10">
    <property type="entry name" value="Plasminogen Kringle 4"/>
    <property type="match status" value="2"/>
</dbReference>
<dbReference type="InterPro" id="IPR001314">
    <property type="entry name" value="Peptidase_S1A"/>
</dbReference>
<dbReference type="CTD" id="5327"/>
<sequence length="552" mass="62835">MKLLCFILMFIAATAFPTQDLHIRTKRGTRFFSDKCMDRETSQIYHHGETWLRFAGTLVEYCRCMNRVSRCYAVPVMDCFENRCFHGGICKEALYSEDFICKCPSGFSGKQCEIEETAKCYNRTGTTYRGTWSVTQSGTQCLNWNDKALYQKKYHGHRLDAVELGLGNHNYCRNPDNDSAPWCHVYNRAQITWQFCDIPACPTHTAAECYAGSGSAYHGTHSITESGTTCLAWNSMKVFEKLYSAWRSDATKLGLGAHNYCRNPDNDSRPWCHVYKDHQLKWEYCAVPTCATCGLREHKQALYRIRGGQVTDITSHPWQAAIFNNYSGAYDPHFRCGGILIDSCWVLSAAHCFSDWRRLTPEALLVVLGRSYRVEPSEDEQKFQVEKFFIHKNFDAETFDNDIALLKLKSQFGHCTHETQSVRTICLPEKGLLLPDWTECEVSGYGKESPFSAFFSDRLKEGHVRLYPSSQCTTARLNNRIVTNNMICAGDTRGLDDACQGDSGGPLVCMKDKRMHLIGIVSWGEGCGKKDMPGVYTKVTKYLDWISTTMRL</sequence>
<keyword evidence="5 18" id="KW-0420">Kringle</keyword>
<reference evidence="23" key="2">
    <citation type="submission" date="2025-08" db="UniProtKB">
        <authorList>
            <consortium name="Ensembl"/>
        </authorList>
    </citation>
    <scope>IDENTIFICATION</scope>
</reference>
<dbReference type="InParanoid" id="H3AZE0"/>
<feature type="domain" description="Kringle" evidence="21">
    <location>
        <begin position="119"/>
        <end position="201"/>
    </location>
</feature>
<dbReference type="PROSITE" id="PS00135">
    <property type="entry name" value="TRYPSIN_SER"/>
    <property type="match status" value="1"/>
</dbReference>
<feature type="disulfide bond" evidence="16">
    <location>
        <begin position="440"/>
        <end position="509"/>
    </location>
</feature>
<feature type="domain" description="Kringle" evidence="21">
    <location>
        <begin position="208"/>
        <end position="290"/>
    </location>
</feature>
<evidence type="ECO:0000256" key="15">
    <source>
        <dbReference type="PIRSR" id="PIRSR001145-1"/>
    </source>
</evidence>
<dbReference type="InterPro" id="IPR043504">
    <property type="entry name" value="Peptidase_S1_PA_chymotrypsin"/>
</dbReference>
<dbReference type="InterPro" id="IPR026280">
    <property type="entry name" value="Tissue_plasm_act"/>
</dbReference>
<dbReference type="InterPro" id="IPR033116">
    <property type="entry name" value="TRYPSIN_SER"/>
</dbReference>
<dbReference type="Gene3D" id="2.10.70.10">
    <property type="entry name" value="Complement Module, domain 1"/>
    <property type="match status" value="1"/>
</dbReference>
<dbReference type="Gene3D" id="2.40.10.10">
    <property type="entry name" value="Trypsin-like serine proteases"/>
    <property type="match status" value="2"/>
</dbReference>
<feature type="disulfide bond" evidence="16">
    <location>
        <begin position="336"/>
        <end position="352"/>
    </location>
</feature>
<dbReference type="PROSITE" id="PS50026">
    <property type="entry name" value="EGF_3"/>
    <property type="match status" value="1"/>
</dbReference>
<keyword evidence="3 14" id="KW-0964">Secreted</keyword>
<dbReference type="SUPFAM" id="SSF57440">
    <property type="entry name" value="Kringle-like"/>
    <property type="match status" value="2"/>
</dbReference>
<dbReference type="SMART" id="SM00020">
    <property type="entry name" value="Tryp_SPc"/>
    <property type="match status" value="1"/>
</dbReference>
<feature type="active site" description="Charge relay system" evidence="15">
    <location>
        <position position="503"/>
    </location>
</feature>
<evidence type="ECO:0000256" key="2">
    <source>
        <dbReference type="ARBA" id="ARBA00004613"/>
    </source>
</evidence>
<dbReference type="Bgee" id="ENSLACG00000013211">
    <property type="expression patterns" value="Expressed in pelvic fin and 6 other cell types or tissues"/>
</dbReference>
<feature type="disulfide bond" evidence="16">
    <location>
        <begin position="472"/>
        <end position="488"/>
    </location>
</feature>
<keyword evidence="24" id="KW-1185">Reference proteome</keyword>
<evidence type="ECO:0000256" key="11">
    <source>
        <dbReference type="ARBA" id="ARBA00023157"/>
    </source>
</evidence>
<dbReference type="PANTHER" id="PTHR24264:SF42">
    <property type="entry name" value="TISSUE-TYPE PLASMINOGEN ACTIVATOR"/>
    <property type="match status" value="1"/>
</dbReference>
<dbReference type="GeneTree" id="ENSGT00940000158930"/>
<feature type="chain" id="PRO_5012406956" description="Plasminogen activator" evidence="19">
    <location>
        <begin position="16"/>
        <end position="552"/>
    </location>
</feature>
<evidence type="ECO:0000256" key="5">
    <source>
        <dbReference type="ARBA" id="ARBA00022572"/>
    </source>
</evidence>
<dbReference type="OrthoDB" id="6020543at2759"/>
<evidence type="ECO:0000256" key="14">
    <source>
        <dbReference type="PIRNR" id="PIRNR001145"/>
    </source>
</evidence>
<dbReference type="PROSITE" id="PS50070">
    <property type="entry name" value="KRINGLE_2"/>
    <property type="match status" value="2"/>
</dbReference>
<evidence type="ECO:0000256" key="3">
    <source>
        <dbReference type="ARBA" id="ARBA00022525"/>
    </source>
</evidence>
<dbReference type="PROSITE" id="PS00134">
    <property type="entry name" value="TRYPSIN_HIS"/>
    <property type="match status" value="1"/>
</dbReference>
<dbReference type="STRING" id="7897.ENSLACP00000015011"/>
<feature type="disulfide bond" evidence="16">
    <location>
        <begin position="120"/>
        <end position="201"/>
    </location>
</feature>
<gene>
    <name evidence="23" type="primary">PLAT</name>
</gene>
<dbReference type="FunCoup" id="H3AZE0">
    <property type="interactions" value="479"/>
</dbReference>
<dbReference type="EC" id="3.4.21.68" evidence="14"/>
<keyword evidence="10 14" id="KW-0720">Serine protease</keyword>
<evidence type="ECO:0000256" key="4">
    <source>
        <dbReference type="ARBA" id="ARBA00022536"/>
    </source>
</evidence>
<dbReference type="EMBL" id="AFYH01135639">
    <property type="status" value="NOT_ANNOTATED_CDS"/>
    <property type="molecule type" value="Genomic_DNA"/>
</dbReference>
<dbReference type="eggNOG" id="KOG3627">
    <property type="taxonomic scope" value="Eukaryota"/>
</dbReference>
<accession>H3AZE0</accession>
<dbReference type="SUPFAM" id="SSF50494">
    <property type="entry name" value="Trypsin-like serine proteases"/>
    <property type="match status" value="1"/>
</dbReference>
<dbReference type="InterPro" id="IPR018114">
    <property type="entry name" value="TRYPSIN_HIS"/>
</dbReference>
<dbReference type="InterPro" id="IPR050127">
    <property type="entry name" value="Serine_Proteases_S1"/>
</dbReference>
<dbReference type="GeneID" id="102346134"/>
<dbReference type="FunFam" id="2.10.25.10:FF:000173">
    <property type="entry name" value="Neurogenic locus notch protein 2"/>
    <property type="match status" value="1"/>
</dbReference>
<feature type="signal peptide" evidence="19">
    <location>
        <begin position="1"/>
        <end position="15"/>
    </location>
</feature>
<dbReference type="InterPro" id="IPR000001">
    <property type="entry name" value="Kringle"/>
</dbReference>
<feature type="active site" description="Charge relay system" evidence="15">
    <location>
        <position position="351"/>
    </location>
</feature>
<dbReference type="GO" id="GO:0031639">
    <property type="term" value="P:plasminogen activation"/>
    <property type="evidence" value="ECO:0007669"/>
    <property type="project" value="InterPro"/>
</dbReference>
<feature type="disulfide bond" evidence="16">
    <location>
        <begin position="261"/>
        <end position="285"/>
    </location>
</feature>
<feature type="disulfide bond" evidence="16">
    <location>
        <begin position="79"/>
        <end position="90"/>
    </location>
</feature>
<dbReference type="Ensembl" id="ENSLACT00000015116.1">
    <property type="protein sequence ID" value="ENSLACP00000015011.1"/>
    <property type="gene ID" value="ENSLACG00000013211.1"/>
</dbReference>
<dbReference type="CDD" id="cd00108">
    <property type="entry name" value="KR"/>
    <property type="match status" value="2"/>
</dbReference>
<dbReference type="InterPro" id="IPR013806">
    <property type="entry name" value="Kringle-like"/>
</dbReference>
<dbReference type="Pfam" id="PF00051">
    <property type="entry name" value="Kringle"/>
    <property type="match status" value="2"/>
</dbReference>
<dbReference type="OMA" id="WCYIFKA"/>
<dbReference type="Gene3D" id="2.10.25.10">
    <property type="entry name" value="Laminin"/>
    <property type="match status" value="1"/>
</dbReference>
<evidence type="ECO:0000256" key="6">
    <source>
        <dbReference type="ARBA" id="ARBA00022670"/>
    </source>
</evidence>
<dbReference type="InterPro" id="IPR018056">
    <property type="entry name" value="Kringle_CS"/>
</dbReference>
<evidence type="ECO:0000259" key="22">
    <source>
        <dbReference type="PROSITE" id="PS50240"/>
    </source>
</evidence>
<dbReference type="SMART" id="SM00130">
    <property type="entry name" value="KR"/>
    <property type="match status" value="2"/>
</dbReference>
<dbReference type="GO" id="GO:0033993">
    <property type="term" value="P:response to lipid"/>
    <property type="evidence" value="ECO:0007669"/>
    <property type="project" value="UniProtKB-ARBA"/>
</dbReference>
<dbReference type="FunFam" id="2.40.20.10:FF:000001">
    <property type="entry name" value="Urokinase-type plasminogen activator"/>
    <property type="match status" value="2"/>
</dbReference>
<keyword evidence="13 14" id="KW-0617">Plasminogen activation</keyword>
<keyword evidence="12" id="KW-0325">Glycoprotein</keyword>
<dbReference type="InterPro" id="IPR038178">
    <property type="entry name" value="Kringle_sf"/>
</dbReference>
<dbReference type="CDD" id="cd00190">
    <property type="entry name" value="Tryp_SPc"/>
    <property type="match status" value="1"/>
</dbReference>
<dbReference type="InterPro" id="IPR001254">
    <property type="entry name" value="Trypsin_dom"/>
</dbReference>
<proteinExistence type="inferred from homology"/>
<feature type="disulfide bond" evidence="16">
    <location>
        <begin position="141"/>
        <end position="183"/>
    </location>
</feature>
<feature type="active site" description="Charge relay system" evidence="15">
    <location>
        <position position="402"/>
    </location>
</feature>
<evidence type="ECO:0000259" key="20">
    <source>
        <dbReference type="PROSITE" id="PS50026"/>
    </source>
</evidence>
<reference evidence="24" key="1">
    <citation type="submission" date="2011-08" db="EMBL/GenBank/DDBJ databases">
        <title>The draft genome of Latimeria chalumnae.</title>
        <authorList>
            <person name="Di Palma F."/>
            <person name="Alfoldi J."/>
            <person name="Johnson J."/>
            <person name="Berlin A."/>
            <person name="Gnerre S."/>
            <person name="Jaffe D."/>
            <person name="MacCallum I."/>
            <person name="Young S."/>
            <person name="Walker B.J."/>
            <person name="Lander E."/>
            <person name="Lindblad-Toh K."/>
        </authorList>
    </citation>
    <scope>NUCLEOTIDE SEQUENCE [LARGE SCALE GENOMIC DNA]</scope>
    <source>
        <strain evidence="24">Wild caught</strain>
    </source>
</reference>
<feature type="disulfide bond" evidence="16 17">
    <location>
        <begin position="103"/>
        <end position="112"/>
    </location>
</feature>
<dbReference type="RefSeq" id="XP_006002908.1">
    <property type="nucleotide sequence ID" value="XM_006002846.2"/>
</dbReference>
<feature type="disulfide bond" evidence="16">
    <location>
        <begin position="209"/>
        <end position="290"/>
    </location>
</feature>
<dbReference type="FunFam" id="2.40.10.10:FF:000003">
    <property type="entry name" value="Transmembrane serine protease 3"/>
    <property type="match status" value="1"/>
</dbReference>
<organism evidence="23 24">
    <name type="scientific">Latimeria chalumnae</name>
    <name type="common">Coelacanth</name>
    <dbReference type="NCBI Taxonomy" id="7897"/>
    <lineage>
        <taxon>Eukaryota</taxon>
        <taxon>Metazoa</taxon>
        <taxon>Chordata</taxon>
        <taxon>Craniata</taxon>
        <taxon>Vertebrata</taxon>
        <taxon>Euteleostomi</taxon>
        <taxon>Coelacanthiformes</taxon>
        <taxon>Coelacanthidae</taxon>
        <taxon>Latimeria</taxon>
    </lineage>
</organism>
<dbReference type="PIRSF" id="PIRSF001145">
    <property type="entry name" value="Tissue_plasm_act"/>
    <property type="match status" value="1"/>
</dbReference>
<dbReference type="SUPFAM" id="SSF57603">
    <property type="entry name" value="FnI-like domain"/>
    <property type="match status" value="1"/>
</dbReference>